<name>A0AAV9UG12_9PEZI</name>
<evidence type="ECO:0000313" key="2">
    <source>
        <dbReference type="EMBL" id="KAK6340177.1"/>
    </source>
</evidence>
<organism evidence="2 3">
    <name type="scientific">Orbilia blumenaviensis</name>
    <dbReference type="NCBI Taxonomy" id="1796055"/>
    <lineage>
        <taxon>Eukaryota</taxon>
        <taxon>Fungi</taxon>
        <taxon>Dikarya</taxon>
        <taxon>Ascomycota</taxon>
        <taxon>Pezizomycotina</taxon>
        <taxon>Orbiliomycetes</taxon>
        <taxon>Orbiliales</taxon>
        <taxon>Orbiliaceae</taxon>
        <taxon>Orbilia</taxon>
    </lineage>
</organism>
<dbReference type="AlphaFoldDB" id="A0AAV9UG12"/>
<feature type="region of interest" description="Disordered" evidence="1">
    <location>
        <begin position="379"/>
        <end position="435"/>
    </location>
</feature>
<proteinExistence type="predicted"/>
<accession>A0AAV9UG12</accession>
<dbReference type="EMBL" id="JAVHNS010000011">
    <property type="protein sequence ID" value="KAK6340177.1"/>
    <property type="molecule type" value="Genomic_DNA"/>
</dbReference>
<gene>
    <name evidence="2" type="ORF">TWF730_001945</name>
</gene>
<feature type="compositionally biased region" description="Basic residues" evidence="1">
    <location>
        <begin position="382"/>
        <end position="392"/>
    </location>
</feature>
<feature type="region of interest" description="Disordered" evidence="1">
    <location>
        <begin position="742"/>
        <end position="769"/>
    </location>
</feature>
<reference evidence="2 3" key="1">
    <citation type="submission" date="2019-10" db="EMBL/GenBank/DDBJ databases">
        <authorList>
            <person name="Palmer J.M."/>
        </authorList>
    </citation>
    <scope>NUCLEOTIDE SEQUENCE [LARGE SCALE GENOMIC DNA]</scope>
    <source>
        <strain evidence="2 3">TWF730</strain>
    </source>
</reference>
<sequence>MNTVCNHDLPASTSTLDIKISHLAQPYGVKLPVRPELQPRLFNHSTLPISVFTKHFVTNYIFNIPLPWVGSQAIRLTSDSLVSHGSDPEQQYTILPAIIRSTPYLLPVLVTDDINQAIFSLGIYIPESLLKDIDGVISTTGVDSIVCITPSVRIQNKLPNFNWIKPPYGNKGMGVVLEVFSGKLDGGYVGELYCGPGSIYNEAWRAKGINGRGPTTMVAMKGVKKAMETLEMARKRHGYPVSFAAIGLNCQELLEGFEGWDEEGATTTFRKRGPWKEVFELLWVTKKRGVKIELFRLRKEREDMLKEMLGRRLSLKERVIETNRENSPLVEGSTQHALYPHSLEHKPLTSTERIITKDDVLEALPKGVLDDSTVNKDLALRRSPRQRKRHCRGKEGTGGMSLGLSSRRISNVDENTKNRTQNPESRAGHEDSGWAKGYCSTNLPNGGDSILLYKEEEADLVDAREWKRMLNMHIRTGNPLQYPWAPTDKYCSTEERNGKPIGVEDEFSERAIDPWSQFQHDVQSFQEEFGIDMSYEDEDSDEDSYSVDMSMDGLSDDSPGARLPRLYRSAGPSPESMDGIKTPPVYFRENANGVEFLKRERLELEMPELEIERTGMCEIEVPVQVEARGRNTFSRRVALYDASEAMNTKHDDTWTLEELQTIGELIEDSYEQDGDADDEGENKICLQPNTYSQRRDRSRSLSRLRRGIEDVKLGIMAIPEGHKTEKILKKGSRSPIKRLTKIPGSPVKKRRDSRSPVKRLTISSGTGKPVDRNMAFKGLSRAISDGYELIEH</sequence>
<comment type="caution">
    <text evidence="2">The sequence shown here is derived from an EMBL/GenBank/DDBJ whole genome shotgun (WGS) entry which is preliminary data.</text>
</comment>
<keyword evidence="3" id="KW-1185">Reference proteome</keyword>
<protein>
    <submittedName>
        <fullName evidence="2">Uncharacterized protein</fullName>
    </submittedName>
</protein>
<evidence type="ECO:0000256" key="1">
    <source>
        <dbReference type="SAM" id="MobiDB-lite"/>
    </source>
</evidence>
<feature type="region of interest" description="Disordered" evidence="1">
    <location>
        <begin position="671"/>
        <end position="700"/>
    </location>
</feature>
<feature type="compositionally biased region" description="Acidic residues" evidence="1">
    <location>
        <begin position="671"/>
        <end position="680"/>
    </location>
</feature>
<evidence type="ECO:0000313" key="3">
    <source>
        <dbReference type="Proteomes" id="UP001373714"/>
    </source>
</evidence>
<dbReference type="Proteomes" id="UP001373714">
    <property type="component" value="Unassembled WGS sequence"/>
</dbReference>